<protein>
    <submittedName>
        <fullName evidence="2">Uncharacterized protein</fullName>
    </submittedName>
</protein>
<organism evidence="2 4">
    <name type="scientific">Nesidiocoris tenuis</name>
    <dbReference type="NCBI Taxonomy" id="355587"/>
    <lineage>
        <taxon>Eukaryota</taxon>
        <taxon>Metazoa</taxon>
        <taxon>Ecdysozoa</taxon>
        <taxon>Arthropoda</taxon>
        <taxon>Hexapoda</taxon>
        <taxon>Insecta</taxon>
        <taxon>Pterygota</taxon>
        <taxon>Neoptera</taxon>
        <taxon>Paraneoptera</taxon>
        <taxon>Hemiptera</taxon>
        <taxon>Heteroptera</taxon>
        <taxon>Panheteroptera</taxon>
        <taxon>Cimicomorpha</taxon>
        <taxon>Miridae</taxon>
        <taxon>Dicyphina</taxon>
        <taxon>Nesidiocoris</taxon>
    </lineage>
</organism>
<feature type="region of interest" description="Disordered" evidence="1">
    <location>
        <begin position="1"/>
        <end position="54"/>
    </location>
</feature>
<dbReference type="EMBL" id="CADCXU010025218">
    <property type="protein sequence ID" value="CAB0012300.1"/>
    <property type="molecule type" value="Genomic_DNA"/>
</dbReference>
<evidence type="ECO:0000313" key="4">
    <source>
        <dbReference type="Proteomes" id="UP000479000"/>
    </source>
</evidence>
<sequence>GWNDKDGDGCSSMEQPKLPPADDDQSLYEEFPSNNNNVTPVGQPLPDPEIPGNS</sequence>
<reference evidence="2 4" key="1">
    <citation type="submission" date="2020-02" db="EMBL/GenBank/DDBJ databases">
        <authorList>
            <person name="Ferguson B K."/>
        </authorList>
    </citation>
    <scope>NUCLEOTIDE SEQUENCE [LARGE SCALE GENOMIC DNA]</scope>
</reference>
<dbReference type="AlphaFoldDB" id="A0A6H5GIR3"/>
<feature type="non-terminal residue" evidence="2">
    <location>
        <position position="1"/>
    </location>
</feature>
<evidence type="ECO:0000313" key="2">
    <source>
        <dbReference type="EMBL" id="CAB0002800.1"/>
    </source>
</evidence>
<accession>A0A6H5GIR3</accession>
<feature type="compositionally biased region" description="Pro residues" evidence="1">
    <location>
        <begin position="43"/>
        <end position="54"/>
    </location>
</feature>
<proteinExistence type="predicted"/>
<evidence type="ECO:0000313" key="3">
    <source>
        <dbReference type="EMBL" id="CAB0012300.1"/>
    </source>
</evidence>
<name>A0A6H5GIR3_9HEMI</name>
<dbReference type="EMBL" id="CADCXU010012945">
    <property type="protein sequence ID" value="CAB0002800.1"/>
    <property type="molecule type" value="Genomic_DNA"/>
</dbReference>
<evidence type="ECO:0000256" key="1">
    <source>
        <dbReference type="SAM" id="MobiDB-lite"/>
    </source>
</evidence>
<keyword evidence="4" id="KW-1185">Reference proteome</keyword>
<gene>
    <name evidence="3" type="ORF">NTEN_LOCUS17059</name>
    <name evidence="2" type="ORF">NTEN_LOCUS8587</name>
</gene>
<dbReference type="Proteomes" id="UP000479000">
    <property type="component" value="Unassembled WGS sequence"/>
</dbReference>